<protein>
    <recommendedName>
        <fullName evidence="2">Retrotransposon gag domain-containing protein</fullName>
    </recommendedName>
</protein>
<dbReference type="Proteomes" id="UP001188597">
    <property type="component" value="Unassembled WGS sequence"/>
</dbReference>
<sequence>MDEHVKFNFALVHFEGQAEYWFQTYIKGKGRVLWQEFTKDLSARFAKLSKESMVGEFHKLRQRDSTENCYKDFEALRSIVANEGASSESNQKPILPKRPPPQEAKYKSRKDAQMIPPEL</sequence>
<dbReference type="EMBL" id="JAVXUP010001489">
    <property type="protein sequence ID" value="KAK3011042.1"/>
    <property type="molecule type" value="Genomic_DNA"/>
</dbReference>
<accession>A0AA89AQ79</accession>
<evidence type="ECO:0000259" key="2">
    <source>
        <dbReference type="Pfam" id="PF03732"/>
    </source>
</evidence>
<proteinExistence type="predicted"/>
<gene>
    <name evidence="3" type="ORF">RJ639_012663</name>
</gene>
<feature type="domain" description="Retrotransposon gag" evidence="2">
    <location>
        <begin position="9"/>
        <end position="89"/>
    </location>
</feature>
<organism evidence="3 4">
    <name type="scientific">Escallonia herrerae</name>
    <dbReference type="NCBI Taxonomy" id="1293975"/>
    <lineage>
        <taxon>Eukaryota</taxon>
        <taxon>Viridiplantae</taxon>
        <taxon>Streptophyta</taxon>
        <taxon>Embryophyta</taxon>
        <taxon>Tracheophyta</taxon>
        <taxon>Spermatophyta</taxon>
        <taxon>Magnoliopsida</taxon>
        <taxon>eudicotyledons</taxon>
        <taxon>Gunneridae</taxon>
        <taxon>Pentapetalae</taxon>
        <taxon>asterids</taxon>
        <taxon>campanulids</taxon>
        <taxon>Escalloniales</taxon>
        <taxon>Escalloniaceae</taxon>
        <taxon>Escallonia</taxon>
    </lineage>
</organism>
<reference evidence="3" key="1">
    <citation type="submission" date="2022-12" db="EMBL/GenBank/DDBJ databases">
        <title>Draft genome assemblies for two species of Escallonia (Escalloniales).</title>
        <authorList>
            <person name="Chanderbali A."/>
            <person name="Dervinis C."/>
            <person name="Anghel I."/>
            <person name="Soltis D."/>
            <person name="Soltis P."/>
            <person name="Zapata F."/>
        </authorList>
    </citation>
    <scope>NUCLEOTIDE SEQUENCE</scope>
    <source>
        <strain evidence="3">UCBG64.0493</strain>
        <tissue evidence="3">Leaf</tissue>
    </source>
</reference>
<name>A0AA89AQ79_9ASTE</name>
<dbReference type="Pfam" id="PF03732">
    <property type="entry name" value="Retrotrans_gag"/>
    <property type="match status" value="1"/>
</dbReference>
<evidence type="ECO:0000313" key="3">
    <source>
        <dbReference type="EMBL" id="KAK3011042.1"/>
    </source>
</evidence>
<dbReference type="InterPro" id="IPR005162">
    <property type="entry name" value="Retrotrans_gag_dom"/>
</dbReference>
<comment type="caution">
    <text evidence="3">The sequence shown here is derived from an EMBL/GenBank/DDBJ whole genome shotgun (WGS) entry which is preliminary data.</text>
</comment>
<keyword evidence="4" id="KW-1185">Reference proteome</keyword>
<feature type="region of interest" description="Disordered" evidence="1">
    <location>
        <begin position="82"/>
        <end position="119"/>
    </location>
</feature>
<evidence type="ECO:0000256" key="1">
    <source>
        <dbReference type="SAM" id="MobiDB-lite"/>
    </source>
</evidence>
<evidence type="ECO:0000313" key="4">
    <source>
        <dbReference type="Proteomes" id="UP001188597"/>
    </source>
</evidence>
<dbReference type="AlphaFoldDB" id="A0AA89AQ79"/>